<sequence length="220" mass="22934">MTKDILFYALSALAIWSGWRVFRVDSMIRATFALMVSFIAVGGIALLMSADYIGVATVFMMAVEMMVMGLFMVMFMMNPAGLNPMQMVHQYRFSIGAGIAAFVGLTVAILTTPLPDNPLPPGGDTLRDLGFELLGNSMLIFETAGVTLLATMVGAVVLSSASGRFGSAGQGSVPPGLTAGGPPAGRTAEDGKGHGGHAGHGMSMQKKPAMQAHDDHGKGH</sequence>
<keyword evidence="1" id="KW-0874">Quinone</keyword>
<feature type="transmembrane region" description="Helical" evidence="1">
    <location>
        <begin position="134"/>
        <end position="158"/>
    </location>
</feature>
<organism evidence="3 4">
    <name type="scientific">Loktanella atrilutea</name>
    <dbReference type="NCBI Taxonomy" id="366533"/>
    <lineage>
        <taxon>Bacteria</taxon>
        <taxon>Pseudomonadati</taxon>
        <taxon>Pseudomonadota</taxon>
        <taxon>Alphaproteobacteria</taxon>
        <taxon>Rhodobacterales</taxon>
        <taxon>Roseobacteraceae</taxon>
        <taxon>Loktanella</taxon>
    </lineage>
</organism>
<feature type="region of interest" description="Disordered" evidence="2">
    <location>
        <begin position="167"/>
        <end position="220"/>
    </location>
</feature>
<dbReference type="RefSeq" id="WP_084114572.1">
    <property type="nucleotide sequence ID" value="NZ_FQUE01000014.1"/>
</dbReference>
<protein>
    <recommendedName>
        <fullName evidence="1">NADH-quinone oxidoreductase subunit J</fullName>
        <ecNumber evidence="1">7.1.1.-</ecNumber>
    </recommendedName>
</protein>
<comment type="catalytic activity">
    <reaction evidence="1">
        <text>a quinone + NADH + 5 H(+)(in) = a quinol + NAD(+) + 4 H(+)(out)</text>
        <dbReference type="Rhea" id="RHEA:57888"/>
        <dbReference type="ChEBI" id="CHEBI:15378"/>
        <dbReference type="ChEBI" id="CHEBI:24646"/>
        <dbReference type="ChEBI" id="CHEBI:57540"/>
        <dbReference type="ChEBI" id="CHEBI:57945"/>
        <dbReference type="ChEBI" id="CHEBI:132124"/>
    </reaction>
</comment>
<comment type="function">
    <text evidence="1">NDH-1 shuttles electrons from NADH, via FMN and iron-sulfur (Fe-S) centers, to quinones in the respiratory chain. Couples the redox reaction to proton translocation (for every two electrons transferred, four hydrogen ions are translocated across the cytoplasmic membrane), and thus conserves the redox energy in a proton gradient.</text>
</comment>
<accession>A0A1M5ESD9</accession>
<keyword evidence="1" id="KW-0472">Membrane</keyword>
<feature type="transmembrane region" description="Helical" evidence="1">
    <location>
        <begin position="29"/>
        <end position="47"/>
    </location>
</feature>
<dbReference type="AlphaFoldDB" id="A0A1M5ESD9"/>
<dbReference type="EMBL" id="FQUE01000014">
    <property type="protein sequence ID" value="SHF82054.1"/>
    <property type="molecule type" value="Genomic_DNA"/>
</dbReference>
<dbReference type="InterPro" id="IPR001457">
    <property type="entry name" value="NADH_UbQ/plastoQ_OxRdtase_su6"/>
</dbReference>
<evidence type="ECO:0000313" key="4">
    <source>
        <dbReference type="Proteomes" id="UP000183987"/>
    </source>
</evidence>
<feature type="transmembrane region" description="Helical" evidence="1">
    <location>
        <begin position="95"/>
        <end position="114"/>
    </location>
</feature>
<dbReference type="STRING" id="366533.SAMN05444339_11443"/>
<dbReference type="Gene3D" id="1.20.120.1200">
    <property type="entry name" value="NADH-ubiquinone/plastoquinone oxidoreductase chain 6, subunit NuoJ"/>
    <property type="match status" value="1"/>
</dbReference>
<dbReference type="Pfam" id="PF00499">
    <property type="entry name" value="Oxidored_q3"/>
    <property type="match status" value="1"/>
</dbReference>
<dbReference type="GO" id="GO:0048038">
    <property type="term" value="F:quinone binding"/>
    <property type="evidence" value="ECO:0007669"/>
    <property type="project" value="UniProtKB-UniRule"/>
</dbReference>
<dbReference type="GO" id="GO:0008137">
    <property type="term" value="F:NADH dehydrogenase (ubiquinone) activity"/>
    <property type="evidence" value="ECO:0007669"/>
    <property type="project" value="UniProtKB-UniRule"/>
</dbReference>
<keyword evidence="1" id="KW-0520">NAD</keyword>
<keyword evidence="1" id="KW-0812">Transmembrane</keyword>
<feature type="transmembrane region" description="Helical" evidence="1">
    <location>
        <begin position="6"/>
        <end position="22"/>
    </location>
</feature>
<dbReference type="OrthoDB" id="1448436at2"/>
<feature type="transmembrane region" description="Helical" evidence="1">
    <location>
        <begin position="53"/>
        <end position="75"/>
    </location>
</feature>
<evidence type="ECO:0000256" key="1">
    <source>
        <dbReference type="RuleBase" id="RU004429"/>
    </source>
</evidence>
<evidence type="ECO:0000313" key="3">
    <source>
        <dbReference type="EMBL" id="SHF82054.1"/>
    </source>
</evidence>
<proteinExistence type="inferred from homology"/>
<evidence type="ECO:0000256" key="2">
    <source>
        <dbReference type="SAM" id="MobiDB-lite"/>
    </source>
</evidence>
<keyword evidence="1" id="KW-1133">Transmembrane helix</keyword>
<keyword evidence="1" id="KW-1003">Cell membrane</keyword>
<dbReference type="Proteomes" id="UP000183987">
    <property type="component" value="Unassembled WGS sequence"/>
</dbReference>
<name>A0A1M5ESD9_LOKAT</name>
<dbReference type="EC" id="7.1.1.-" evidence="1"/>
<dbReference type="InterPro" id="IPR042106">
    <property type="entry name" value="Nuo/plastoQ_OxRdtase_6_NuoJ"/>
</dbReference>
<comment type="subcellular location">
    <subcellularLocation>
        <location evidence="1">Cell membrane</location>
        <topology evidence="1">Multi-pass membrane protein</topology>
    </subcellularLocation>
</comment>
<dbReference type="GO" id="GO:0005886">
    <property type="term" value="C:plasma membrane"/>
    <property type="evidence" value="ECO:0007669"/>
    <property type="project" value="UniProtKB-SubCell"/>
</dbReference>
<keyword evidence="4" id="KW-1185">Reference proteome</keyword>
<comment type="similarity">
    <text evidence="1">Belongs to the complex I subunit 6 family.</text>
</comment>
<reference evidence="4" key="1">
    <citation type="submission" date="2016-11" db="EMBL/GenBank/DDBJ databases">
        <authorList>
            <person name="Varghese N."/>
            <person name="Submissions S."/>
        </authorList>
    </citation>
    <scope>NUCLEOTIDE SEQUENCE [LARGE SCALE GENOMIC DNA]</scope>
    <source>
        <strain evidence="4">DSM 29326</strain>
    </source>
</reference>
<gene>
    <name evidence="3" type="ORF">SAMN05444339_11443</name>
</gene>